<evidence type="ECO:0000256" key="1">
    <source>
        <dbReference type="SAM" id="Phobius"/>
    </source>
</evidence>
<dbReference type="RefSeq" id="WP_219354306.1">
    <property type="nucleotide sequence ID" value="NZ_CP080034.1"/>
</dbReference>
<feature type="transmembrane region" description="Helical" evidence="1">
    <location>
        <begin position="99"/>
        <end position="129"/>
    </location>
</feature>
<dbReference type="EMBL" id="CP080034">
    <property type="protein sequence ID" value="QYC11785.1"/>
    <property type="molecule type" value="Genomic_DNA"/>
</dbReference>
<feature type="transmembrane region" description="Helical" evidence="1">
    <location>
        <begin position="225"/>
        <end position="247"/>
    </location>
</feature>
<keyword evidence="3" id="KW-1185">Reference proteome</keyword>
<proteinExistence type="predicted"/>
<keyword evidence="1" id="KW-1133">Transmembrane helix</keyword>
<evidence type="ECO:0008006" key="4">
    <source>
        <dbReference type="Google" id="ProtNLM"/>
    </source>
</evidence>
<keyword evidence="1" id="KW-0472">Membrane</keyword>
<accession>A0ABX8TN19</accession>
<name>A0ABX8TN19_9CAUL</name>
<feature type="transmembrane region" description="Helical" evidence="1">
    <location>
        <begin position="195"/>
        <end position="219"/>
    </location>
</feature>
<feature type="transmembrane region" description="Helical" evidence="1">
    <location>
        <begin position="27"/>
        <end position="45"/>
    </location>
</feature>
<evidence type="ECO:0000313" key="3">
    <source>
        <dbReference type="Proteomes" id="UP000824334"/>
    </source>
</evidence>
<protein>
    <recommendedName>
        <fullName evidence="4">DUF4013 domain-containing protein</fullName>
    </recommendedName>
</protein>
<reference evidence="2 3" key="1">
    <citation type="submission" date="2021-07" db="EMBL/GenBank/DDBJ databases">
        <title>Isolation and characterization of bacteria from a gold mining with a capacity of golden bioaccumulation.</title>
        <authorList>
            <person name="Yang X.J."/>
        </authorList>
    </citation>
    <scope>NUCLEOTIDE SEQUENCE [LARGE SCALE GENOMIC DNA]</scope>
    <source>
        <strain evidence="2 3">Au29</strain>
    </source>
</reference>
<gene>
    <name evidence="2" type="ORF">KWG56_07505</name>
</gene>
<organism evidence="2 3">
    <name type="scientific">Brevundimonas nasdae</name>
    <dbReference type="NCBI Taxonomy" id="172043"/>
    <lineage>
        <taxon>Bacteria</taxon>
        <taxon>Pseudomonadati</taxon>
        <taxon>Pseudomonadota</taxon>
        <taxon>Alphaproteobacteria</taxon>
        <taxon>Caulobacterales</taxon>
        <taxon>Caulobacteraceae</taxon>
        <taxon>Brevundimonas</taxon>
    </lineage>
</organism>
<sequence length="265" mass="27845">MTRKNRQLRLGDALSATVPGMIRGWRTAWGAVVVGAVVWGVRPFVADGLVWAWTLAAVAATLMLTGALTRVSISADQADARRLGLGPVGLQFRMPELRLAGAAALCAVFMAMIVSVVALVLLAVFGMAGLDASAIQAREWAAVGPAWKLVLLAVLTVGVLFAVAALIVRLSLFAAATVGRGHMVSLNSMALTRDVFWPLFAGLILVAVPKFLLIGLWSMGLLTGAVGWVVWAVILNVVQGPLALAYLGAVYRQVESHTPQGGARD</sequence>
<evidence type="ECO:0000313" key="2">
    <source>
        <dbReference type="EMBL" id="QYC11785.1"/>
    </source>
</evidence>
<feature type="transmembrane region" description="Helical" evidence="1">
    <location>
        <begin position="51"/>
        <end position="73"/>
    </location>
</feature>
<keyword evidence="1" id="KW-0812">Transmembrane</keyword>
<dbReference type="GeneID" id="94375106"/>
<dbReference type="Proteomes" id="UP000824334">
    <property type="component" value="Chromosome"/>
</dbReference>
<feature type="transmembrane region" description="Helical" evidence="1">
    <location>
        <begin position="149"/>
        <end position="174"/>
    </location>
</feature>